<keyword evidence="5 10" id="KW-0808">Transferase</keyword>
<comment type="pathway">
    <text evidence="10">Amino-acid biosynthesis; L-arginine biosynthesis; N(2)-acetyl-L-ornithine from L-glutamate: step 1/4.</text>
</comment>
<evidence type="ECO:0000256" key="1">
    <source>
        <dbReference type="ARBA" id="ARBA00006774"/>
    </source>
</evidence>
<dbReference type="GO" id="GO:0006592">
    <property type="term" value="P:ornithine biosynthetic process"/>
    <property type="evidence" value="ECO:0007669"/>
    <property type="project" value="TreeGrafter"/>
</dbReference>
<comment type="function">
    <text evidence="10">Catalyzes two activities which are involved in the cyclic version of arginine biosynthesis: the synthesis of N-acetylglutamate from glutamate and acetyl-CoA as the acetyl donor, and of ornithine by transacetylation between N(2)-acetylornithine and glutamate.</text>
</comment>
<feature type="binding site" evidence="10">
    <location>
        <position position="421"/>
    </location>
    <ligand>
        <name>substrate</name>
    </ligand>
</feature>
<dbReference type="EC" id="2.3.1.35" evidence="10"/>
<dbReference type="GO" id="GO:0004358">
    <property type="term" value="F:L-glutamate N-acetyltransferase activity, acting on acetyl-L-ornithine as donor"/>
    <property type="evidence" value="ECO:0007669"/>
    <property type="project" value="UniProtKB-UniRule"/>
</dbReference>
<dbReference type="HOGENOM" id="CLU_027172_1_0_9"/>
<dbReference type="EC" id="2.3.1.1" evidence="10"/>
<comment type="catalytic activity">
    <reaction evidence="9 10">
        <text>N(2)-acetyl-L-ornithine + L-glutamate = N-acetyl-L-glutamate + L-ornithine</text>
        <dbReference type="Rhea" id="RHEA:15349"/>
        <dbReference type="ChEBI" id="CHEBI:29985"/>
        <dbReference type="ChEBI" id="CHEBI:44337"/>
        <dbReference type="ChEBI" id="CHEBI:46911"/>
        <dbReference type="ChEBI" id="CHEBI:57805"/>
        <dbReference type="EC" id="2.3.1.35"/>
    </reaction>
</comment>
<dbReference type="EMBL" id="CP000721">
    <property type="protein sequence ID" value="ABR36627.1"/>
    <property type="molecule type" value="Genomic_DNA"/>
</dbReference>
<evidence type="ECO:0000256" key="4">
    <source>
        <dbReference type="ARBA" id="ARBA00022605"/>
    </source>
</evidence>
<dbReference type="InterPro" id="IPR016117">
    <property type="entry name" value="ArgJ-like_dom_sf"/>
</dbReference>
<evidence type="ECO:0000256" key="6">
    <source>
        <dbReference type="ARBA" id="ARBA00022813"/>
    </source>
</evidence>
<comment type="subcellular location">
    <subcellularLocation>
        <location evidence="10">Cytoplasm</location>
    </subcellularLocation>
</comment>
<dbReference type="AlphaFoldDB" id="A6M1Z7"/>
<dbReference type="GO" id="GO:0005737">
    <property type="term" value="C:cytoplasm"/>
    <property type="evidence" value="ECO:0007669"/>
    <property type="project" value="UniProtKB-SubCell"/>
</dbReference>
<dbReference type="Gene3D" id="3.10.20.340">
    <property type="entry name" value="ArgJ beta chain, C-terminal domain"/>
    <property type="match status" value="1"/>
</dbReference>
<evidence type="ECO:0000256" key="7">
    <source>
        <dbReference type="ARBA" id="ARBA00023268"/>
    </source>
</evidence>
<protein>
    <recommendedName>
        <fullName evidence="10">Arginine biosynthesis bifunctional protein ArgJ</fullName>
    </recommendedName>
    <domain>
        <recommendedName>
            <fullName evidence="10">Glutamate N-acetyltransferase</fullName>
            <ecNumber evidence="10">2.3.1.35</ecNumber>
        </recommendedName>
        <alternativeName>
            <fullName evidence="10">Ornithine acetyltransferase</fullName>
            <shortName evidence="10">OATase</shortName>
        </alternativeName>
        <alternativeName>
            <fullName evidence="10">Ornithine transacetylase</fullName>
        </alternativeName>
    </domain>
    <domain>
        <recommendedName>
            <fullName evidence="10">Amino-acid acetyltransferase</fullName>
            <ecNumber evidence="10">2.3.1.1</ecNumber>
        </recommendedName>
        <alternativeName>
            <fullName evidence="10">N-acetylglutamate synthase</fullName>
            <shortName evidence="10">AGSase</shortName>
        </alternativeName>
    </domain>
    <component>
        <recommendedName>
            <fullName evidence="10">Arginine biosynthesis bifunctional protein ArgJ alpha chain</fullName>
        </recommendedName>
    </component>
    <component>
        <recommendedName>
            <fullName evidence="10">Arginine biosynthesis bifunctional protein ArgJ beta chain</fullName>
        </recommendedName>
    </component>
</protein>
<feature type="active site" description="Nucleophile" evidence="10">
    <location>
        <position position="204"/>
    </location>
</feature>
<feature type="binding site" evidence="10">
    <location>
        <position position="204"/>
    </location>
    <ligand>
        <name>substrate</name>
    </ligand>
</feature>
<dbReference type="FunFam" id="3.10.20.340:FF:000001">
    <property type="entry name" value="Arginine biosynthesis bifunctional protein ArgJ, chloroplastic"/>
    <property type="match status" value="1"/>
</dbReference>
<dbReference type="PANTHER" id="PTHR23100:SF0">
    <property type="entry name" value="ARGININE BIOSYNTHESIS BIFUNCTIONAL PROTEIN ARGJ, MITOCHONDRIAL"/>
    <property type="match status" value="1"/>
</dbReference>
<dbReference type="SUPFAM" id="SSF56266">
    <property type="entry name" value="DmpA/ArgJ-like"/>
    <property type="match status" value="1"/>
</dbReference>
<reference evidence="11 12" key="1">
    <citation type="submission" date="2007-06" db="EMBL/GenBank/DDBJ databases">
        <title>Complete sequence of Clostridium beijerinckii NCIMB 8052.</title>
        <authorList>
            <consortium name="US DOE Joint Genome Institute"/>
            <person name="Copeland A."/>
            <person name="Lucas S."/>
            <person name="Lapidus A."/>
            <person name="Barry K."/>
            <person name="Detter J.C."/>
            <person name="Glavina del Rio T."/>
            <person name="Hammon N."/>
            <person name="Israni S."/>
            <person name="Dalin E."/>
            <person name="Tice H."/>
            <person name="Pitluck S."/>
            <person name="Sims D."/>
            <person name="Brettin T."/>
            <person name="Bruce D."/>
            <person name="Tapia R."/>
            <person name="Brainard J."/>
            <person name="Schmutz J."/>
            <person name="Larimer F."/>
            <person name="Land M."/>
            <person name="Hauser L."/>
            <person name="Kyrpides N."/>
            <person name="Mikhailova N."/>
            <person name="Bennet G."/>
            <person name="Cann I."/>
            <person name="Chen J.-S."/>
            <person name="Contreras A.L."/>
            <person name="Jones D."/>
            <person name="Kashket E."/>
            <person name="Mitchell W."/>
            <person name="Stoddard S."/>
            <person name="Schwarz W."/>
            <person name="Qureshi N."/>
            <person name="Young M."/>
            <person name="Shi Z."/>
            <person name="Ezeji T."/>
            <person name="White B."/>
            <person name="Blaschek H."/>
            <person name="Richardson P."/>
        </authorList>
    </citation>
    <scope>NUCLEOTIDE SEQUENCE [LARGE SCALE GENOMIC DNA]</scope>
    <source>
        <strain evidence="12">ATCC 51743 / NCIMB 8052</strain>
    </source>
</reference>
<dbReference type="FunFam" id="3.60.70.12:FF:000001">
    <property type="entry name" value="Arginine biosynthesis bifunctional protein ArgJ, chloroplastic"/>
    <property type="match status" value="1"/>
</dbReference>
<reference evidence="11 12" key="2">
    <citation type="journal article" date="2011" name="BMC Genomics">
        <title>Single-nucleotide resolution analysis of the transcriptome structure of Clostridium beijerinckii NCIMB 8052 using RNA-Seq.</title>
        <authorList>
            <person name="Wang Y."/>
            <person name="Li X."/>
            <person name="Mao Y."/>
            <person name="Blaschek H.P."/>
        </authorList>
    </citation>
    <scope>NUCLEOTIDE SEQUENCE [LARGE SCALE GENOMIC DNA]</scope>
    <source>
        <strain evidence="12">ATCC 51743 / NCIMB 8052</strain>
    </source>
</reference>
<keyword evidence="4 10" id="KW-0028">Amino-acid biosynthesis</keyword>
<name>A6M1Z7_CLOB8</name>
<comment type="subunit">
    <text evidence="2 10">Heterotetramer of two alpha and two beta chains.</text>
</comment>
<accession>A6M1Z7</accession>
<evidence type="ECO:0000313" key="12">
    <source>
        <dbReference type="Proteomes" id="UP000000565"/>
    </source>
</evidence>
<keyword evidence="10" id="KW-0963">Cytoplasm</keyword>
<dbReference type="Pfam" id="PF01960">
    <property type="entry name" value="ArgJ"/>
    <property type="match status" value="1"/>
</dbReference>
<feature type="binding site" evidence="10">
    <location>
        <position position="167"/>
    </location>
    <ligand>
        <name>substrate</name>
    </ligand>
</feature>
<evidence type="ECO:0000256" key="2">
    <source>
        <dbReference type="ARBA" id="ARBA00011475"/>
    </source>
</evidence>
<evidence type="ECO:0000256" key="8">
    <source>
        <dbReference type="ARBA" id="ARBA00023315"/>
    </source>
</evidence>
<evidence type="ECO:0000256" key="5">
    <source>
        <dbReference type="ARBA" id="ARBA00022679"/>
    </source>
</evidence>
<reference evidence="11 12" key="3">
    <citation type="journal article" date="2012" name="BMC Genomics">
        <title>Genome-wide dynamic transcriptional profiling in clostridium beijerinckii NCIMB 8052 using single-nucleotide resolution RNA-Seq.</title>
        <authorList>
            <person name="Wang Y."/>
            <person name="Li X."/>
            <person name="Mao Y."/>
            <person name="Blaschek H.P."/>
        </authorList>
    </citation>
    <scope>NUCLEOTIDE SEQUENCE [LARGE SCALE GENOMIC DNA]</scope>
    <source>
        <strain evidence="12">ATCC 51743 / NCIMB 8052</strain>
    </source>
</reference>
<dbReference type="Proteomes" id="UP000000565">
    <property type="component" value="Chromosome"/>
</dbReference>
<dbReference type="GO" id="GO:0004042">
    <property type="term" value="F:L-glutamate N-acetyltransferase activity"/>
    <property type="evidence" value="ECO:0007669"/>
    <property type="project" value="UniProtKB-UniRule"/>
</dbReference>
<comment type="catalytic activity">
    <reaction evidence="10">
        <text>L-glutamate + acetyl-CoA = N-acetyl-L-glutamate + CoA + H(+)</text>
        <dbReference type="Rhea" id="RHEA:24292"/>
        <dbReference type="ChEBI" id="CHEBI:15378"/>
        <dbReference type="ChEBI" id="CHEBI:29985"/>
        <dbReference type="ChEBI" id="CHEBI:44337"/>
        <dbReference type="ChEBI" id="CHEBI:57287"/>
        <dbReference type="ChEBI" id="CHEBI:57288"/>
        <dbReference type="EC" id="2.3.1.1"/>
    </reaction>
</comment>
<keyword evidence="6 10" id="KW-0068">Autocatalytic cleavage</keyword>
<feature type="binding site" evidence="10">
    <location>
        <position position="416"/>
    </location>
    <ligand>
        <name>substrate</name>
    </ligand>
</feature>
<organism evidence="11 12">
    <name type="scientific">Clostridium beijerinckii (strain ATCC 51743 / NCIMB 8052)</name>
    <name type="common">Clostridium acetobutylicum</name>
    <dbReference type="NCBI Taxonomy" id="290402"/>
    <lineage>
        <taxon>Bacteria</taxon>
        <taxon>Bacillati</taxon>
        <taxon>Bacillota</taxon>
        <taxon>Clostridia</taxon>
        <taxon>Eubacteriales</taxon>
        <taxon>Clostridiaceae</taxon>
        <taxon>Clostridium</taxon>
    </lineage>
</organism>
<proteinExistence type="inferred from homology"/>
<keyword evidence="8 10" id="KW-0012">Acyltransferase</keyword>
<dbReference type="NCBIfam" id="TIGR00120">
    <property type="entry name" value="ArgJ"/>
    <property type="match status" value="1"/>
</dbReference>
<feature type="site" description="Cleavage; by autolysis" evidence="10">
    <location>
        <begin position="203"/>
        <end position="204"/>
    </location>
</feature>
<dbReference type="NCBIfam" id="NF003802">
    <property type="entry name" value="PRK05388.1"/>
    <property type="match status" value="1"/>
</dbReference>
<dbReference type="CDD" id="cd02152">
    <property type="entry name" value="OAT"/>
    <property type="match status" value="1"/>
</dbReference>
<dbReference type="UniPathway" id="UPA00068">
    <property type="reaction ID" value="UER00106"/>
</dbReference>
<evidence type="ECO:0000256" key="9">
    <source>
        <dbReference type="ARBA" id="ARBA00049439"/>
    </source>
</evidence>
<dbReference type="InterPro" id="IPR042195">
    <property type="entry name" value="ArgJ_beta_C"/>
</dbReference>
<evidence type="ECO:0000256" key="10">
    <source>
        <dbReference type="HAMAP-Rule" id="MF_01106"/>
    </source>
</evidence>
<evidence type="ECO:0000313" key="11">
    <source>
        <dbReference type="EMBL" id="ABR36627.1"/>
    </source>
</evidence>
<dbReference type="HAMAP" id="MF_01106">
    <property type="entry name" value="ArgJ"/>
    <property type="match status" value="1"/>
</dbReference>
<dbReference type="MEROPS" id="T05.002"/>
<feature type="site" description="Involved in the stabilization of negative charge on the oxyanion by the formation of the oxyanion hole" evidence="10">
    <location>
        <position position="130"/>
    </location>
</feature>
<feature type="binding site" evidence="10">
    <location>
        <position position="193"/>
    </location>
    <ligand>
        <name>substrate</name>
    </ligand>
</feature>
<dbReference type="KEGG" id="cbe:Cbei_4518"/>
<dbReference type="Gene3D" id="3.60.70.12">
    <property type="entry name" value="L-amino peptidase D-ALA esterase/amidase"/>
    <property type="match status" value="1"/>
</dbReference>
<comment type="pathway">
    <text evidence="10">Amino-acid biosynthesis; L-arginine biosynthesis; L-ornithine and N-acetyl-L-glutamate from L-glutamate and N(2)-acetyl-L-ornithine (cyclic): step 1/1.</text>
</comment>
<dbReference type="PANTHER" id="PTHR23100">
    <property type="entry name" value="ARGININE BIOSYNTHESIS BIFUNCTIONAL PROTEIN ARGJ"/>
    <property type="match status" value="1"/>
</dbReference>
<dbReference type="GO" id="GO:0006526">
    <property type="term" value="P:L-arginine biosynthetic process"/>
    <property type="evidence" value="ECO:0007669"/>
    <property type="project" value="UniProtKB-UniRule"/>
</dbReference>
<keyword evidence="7 10" id="KW-0511">Multifunctional enzyme</keyword>
<keyword evidence="3 10" id="KW-0055">Arginine biosynthesis</keyword>
<dbReference type="InterPro" id="IPR002813">
    <property type="entry name" value="Arg_biosynth_ArgJ"/>
</dbReference>
<dbReference type="eggNOG" id="COG1364">
    <property type="taxonomic scope" value="Bacteria"/>
</dbReference>
<comment type="similarity">
    <text evidence="1 10">Belongs to the ArgJ family.</text>
</comment>
<sequence>MCIEHCALTKGVINLDIKYIDGGVTAPNGFLASGVHCGLKQGSLKKDLALIYSEVPAAAAGMYTKNKVKGAPIYVTKEHLSNKRAQAIIINSGNANTCNGDDGLIKAKKMTSLQANKLNLKAEDVLVASTGVIGVPLNIDAIKDGIPMLTEKLSKEGSNDASLAIMTTDTFQKQLAVEFYIGDKKITMGSMAKGSGMIEPNMGTMLSFITTDLSIAPELLHEALQSSVGVTYNRVSVDGDTSTNDMVLILANGLAENPTITEKDESYNTFLNALTELNTIMAKNIAKDGEGATKLLECQIIGAKNEKDAVVLGKSVINSSLVKTAMFGSDANWGRILCALGYANIDFDPEKVDVAFESKAGSIKVCESGSSLPFDEDIAKKVLSENEIVIKVNLSLGDYSAYVWGCDLSYEYVKINGDYRS</sequence>
<gene>
    <name evidence="10" type="primary">argJ</name>
    <name evidence="11" type="ordered locus">Cbei_4518</name>
</gene>
<feature type="site" description="Involved in the stabilization of negative charge on the oxyanion by the formation of the oxyanion hole" evidence="10">
    <location>
        <position position="131"/>
    </location>
</feature>
<feature type="binding site" evidence="10">
    <location>
        <position position="290"/>
    </location>
    <ligand>
        <name>substrate</name>
    </ligand>
</feature>
<feature type="chain" id="PRO_5023564982" description="Arginine biosynthesis bifunctional protein ArgJ alpha chain" evidence="10">
    <location>
        <begin position="1"/>
        <end position="203"/>
    </location>
</feature>
<evidence type="ECO:0000256" key="3">
    <source>
        <dbReference type="ARBA" id="ARBA00022571"/>
    </source>
</evidence>
<feature type="chain" id="PRO_5023564981" description="Arginine biosynthesis bifunctional protein ArgJ beta chain" evidence="10">
    <location>
        <begin position="204"/>
        <end position="421"/>
    </location>
</feature>